<dbReference type="GO" id="GO:1902600">
    <property type="term" value="P:proton transmembrane transport"/>
    <property type="evidence" value="ECO:0007669"/>
    <property type="project" value="InterPro"/>
</dbReference>
<comment type="caution">
    <text evidence="11">The sequence shown here is derived from an EMBL/GenBank/DDBJ whole genome shotgun (WGS) entry which is preliminary data.</text>
</comment>
<feature type="transmembrane region" description="Helical" evidence="9">
    <location>
        <begin position="190"/>
        <end position="213"/>
    </location>
</feature>
<feature type="transmembrane region" description="Helical" evidence="9">
    <location>
        <begin position="340"/>
        <end position="365"/>
    </location>
</feature>
<evidence type="ECO:0000256" key="5">
    <source>
        <dbReference type="ARBA" id="ARBA00022692"/>
    </source>
</evidence>
<dbReference type="Pfam" id="PF00999">
    <property type="entry name" value="Na_H_Exchanger"/>
    <property type="match status" value="1"/>
</dbReference>
<proteinExistence type="predicted"/>
<dbReference type="InterPro" id="IPR038770">
    <property type="entry name" value="Na+/solute_symporter_sf"/>
</dbReference>
<feature type="transmembrane region" description="Helical" evidence="9">
    <location>
        <begin position="32"/>
        <end position="49"/>
    </location>
</feature>
<keyword evidence="6 9" id="KW-1133">Transmembrane helix</keyword>
<evidence type="ECO:0000256" key="8">
    <source>
        <dbReference type="ARBA" id="ARBA00023136"/>
    </source>
</evidence>
<evidence type="ECO:0000256" key="2">
    <source>
        <dbReference type="ARBA" id="ARBA00022448"/>
    </source>
</evidence>
<feature type="transmembrane region" description="Helical" evidence="9">
    <location>
        <begin position="89"/>
        <end position="113"/>
    </location>
</feature>
<comment type="subcellular location">
    <subcellularLocation>
        <location evidence="1">Cell membrane</location>
        <topology evidence="1">Multi-pass membrane protein</topology>
    </subcellularLocation>
</comment>
<keyword evidence="4" id="KW-1003">Cell membrane</keyword>
<dbReference type="Proteomes" id="UP000571554">
    <property type="component" value="Unassembled WGS sequence"/>
</dbReference>
<feature type="transmembrane region" description="Helical" evidence="9">
    <location>
        <begin position="119"/>
        <end position="140"/>
    </location>
</feature>
<protein>
    <submittedName>
        <fullName evidence="11">NhaP-type Na+/H+ or K+/H+ antiporter</fullName>
    </submittedName>
</protein>
<accession>A0A7W9U567</accession>
<organism evidence="11 12">
    <name type="scientific">Paraburkholderia bannensis</name>
    <dbReference type="NCBI Taxonomy" id="765414"/>
    <lineage>
        <taxon>Bacteria</taxon>
        <taxon>Pseudomonadati</taxon>
        <taxon>Pseudomonadota</taxon>
        <taxon>Betaproteobacteria</taxon>
        <taxon>Burkholderiales</taxon>
        <taxon>Burkholderiaceae</taxon>
        <taxon>Paraburkholderia</taxon>
    </lineage>
</organism>
<dbReference type="GO" id="GO:0005886">
    <property type="term" value="C:plasma membrane"/>
    <property type="evidence" value="ECO:0007669"/>
    <property type="project" value="UniProtKB-SubCell"/>
</dbReference>
<dbReference type="EMBL" id="JACHBW010000050">
    <property type="protein sequence ID" value="MBB6107208.1"/>
    <property type="molecule type" value="Genomic_DNA"/>
</dbReference>
<dbReference type="InterPro" id="IPR006153">
    <property type="entry name" value="Cation/H_exchanger_TM"/>
</dbReference>
<evidence type="ECO:0000313" key="11">
    <source>
        <dbReference type="EMBL" id="MBB6107208.1"/>
    </source>
</evidence>
<keyword evidence="2" id="KW-0813">Transport</keyword>
<evidence type="ECO:0000256" key="7">
    <source>
        <dbReference type="ARBA" id="ARBA00023065"/>
    </source>
</evidence>
<keyword evidence="5 9" id="KW-0812">Transmembrane</keyword>
<evidence type="ECO:0000256" key="3">
    <source>
        <dbReference type="ARBA" id="ARBA00022449"/>
    </source>
</evidence>
<dbReference type="PANTHER" id="PTHR32507">
    <property type="entry name" value="NA(+)/H(+) ANTIPORTER 1"/>
    <property type="match status" value="1"/>
</dbReference>
<evidence type="ECO:0000256" key="1">
    <source>
        <dbReference type="ARBA" id="ARBA00004651"/>
    </source>
</evidence>
<keyword evidence="12" id="KW-1185">Reference proteome</keyword>
<evidence type="ECO:0000256" key="9">
    <source>
        <dbReference type="SAM" id="Phobius"/>
    </source>
</evidence>
<dbReference type="PANTHER" id="PTHR32507:SF8">
    <property type="entry name" value="CNH1P"/>
    <property type="match status" value="1"/>
</dbReference>
<feature type="transmembrane region" description="Helical" evidence="9">
    <location>
        <begin position="372"/>
        <end position="391"/>
    </location>
</feature>
<sequence>MTAAHWYLALGSLLVALVLSKGLLARLLLSRATVYLFVGVLLSLIVPRGDSLSPIFHAVLLGRVAEIALLISLFTVGLRMGVPILDRRWLVPVRLAVFSMAITVGLITAIGIWGLRLPLGAAILLGAILAPTDPVLASGIQTERGQDPDRLGFNLAGEGALNDATSFPLVTLGLAMLPQAGGTSLNIWHWIMWDVFWSSAAGIVLGALVGTAVGRAVVYLRTRHAAAVGLDEFLSLGVIGIAYGVAQLSDASGFLAVFTAGLSLQRVQNLPLSGATPLGAASSADGHGYETLATHSHHASEAMGDAVRNFNTQLEHLAELTVVVIVGVLLPWSARPGALWWFIPTVLLFVRPAAVASGALGIATITRGGAMVAWFGIRGVGSMFYLMYALGHGLGTPLATVFVAVTLGVISASIVLHGVSVRPMMTWYERSPSGPRR</sequence>
<feature type="transmembrane region" description="Helical" evidence="9">
    <location>
        <begin position="397"/>
        <end position="421"/>
    </location>
</feature>
<evidence type="ECO:0000256" key="6">
    <source>
        <dbReference type="ARBA" id="ARBA00022989"/>
    </source>
</evidence>
<gene>
    <name evidence="11" type="ORF">F4827_007090</name>
</gene>
<dbReference type="Gene3D" id="1.20.1530.20">
    <property type="match status" value="1"/>
</dbReference>
<dbReference type="GO" id="GO:0015297">
    <property type="term" value="F:antiporter activity"/>
    <property type="evidence" value="ECO:0007669"/>
    <property type="project" value="UniProtKB-KW"/>
</dbReference>
<reference evidence="11 12" key="1">
    <citation type="submission" date="2020-08" db="EMBL/GenBank/DDBJ databases">
        <title>Above-ground endophytic microbial communities from plants in different locations in the United States.</title>
        <authorList>
            <person name="Frank C."/>
        </authorList>
    </citation>
    <scope>NUCLEOTIDE SEQUENCE [LARGE SCALE GENOMIC DNA]</scope>
    <source>
        <strain evidence="11 12">WP4_2_2</strain>
    </source>
</reference>
<evidence type="ECO:0000256" key="4">
    <source>
        <dbReference type="ARBA" id="ARBA00022475"/>
    </source>
</evidence>
<keyword evidence="7" id="KW-0406">Ion transport</keyword>
<evidence type="ECO:0000259" key="10">
    <source>
        <dbReference type="Pfam" id="PF00999"/>
    </source>
</evidence>
<dbReference type="AlphaFoldDB" id="A0A7W9U567"/>
<feature type="domain" description="Cation/H+ exchanger transmembrane" evidence="10">
    <location>
        <begin position="16"/>
        <end position="427"/>
    </location>
</feature>
<keyword evidence="8 9" id="KW-0472">Membrane</keyword>
<name>A0A7W9U567_9BURK</name>
<dbReference type="RefSeq" id="WP_183733810.1">
    <property type="nucleotide sequence ID" value="NZ_JACHBW010000050.1"/>
</dbReference>
<keyword evidence="3" id="KW-0050">Antiport</keyword>
<feature type="transmembrane region" description="Helical" evidence="9">
    <location>
        <begin position="55"/>
        <end position="77"/>
    </location>
</feature>
<evidence type="ECO:0000313" key="12">
    <source>
        <dbReference type="Proteomes" id="UP000571554"/>
    </source>
</evidence>
<feature type="transmembrane region" description="Helical" evidence="9">
    <location>
        <begin position="6"/>
        <end position="25"/>
    </location>
</feature>